<dbReference type="Pfam" id="PF13456">
    <property type="entry name" value="RVT_3"/>
    <property type="match status" value="1"/>
</dbReference>
<reference evidence="4" key="1">
    <citation type="journal article" date="2011" name="Nature">
        <title>Genome sequence and analysis of the tuber crop potato.</title>
        <authorList>
            <consortium name="The Potato Genome Sequencing Consortium"/>
        </authorList>
    </citation>
    <scope>NUCLEOTIDE SEQUENCE [LARGE SCALE GENOMIC DNA]</scope>
    <source>
        <strain evidence="4">cv. DM1-3 516 R44</strain>
    </source>
</reference>
<dbReference type="PROSITE" id="PS50878">
    <property type="entry name" value="RT_POL"/>
    <property type="match status" value="1"/>
</dbReference>
<dbReference type="CDD" id="cd06222">
    <property type="entry name" value="RNase_H_like"/>
    <property type="match status" value="1"/>
</dbReference>
<feature type="domain" description="RNase H type-1" evidence="2">
    <location>
        <begin position="1192"/>
        <end position="1321"/>
    </location>
</feature>
<dbReference type="SUPFAM" id="SSF56672">
    <property type="entry name" value="DNA/RNA polymerases"/>
    <property type="match status" value="1"/>
</dbReference>
<dbReference type="Gene3D" id="3.30.420.10">
    <property type="entry name" value="Ribonuclease H-like superfamily/Ribonuclease H"/>
    <property type="match status" value="1"/>
</dbReference>
<dbReference type="EnsemblPlants" id="PGSC0003DMT400060687">
    <property type="protein sequence ID" value="PGSC0003DMT400060687"/>
    <property type="gene ID" value="PGSC0003DMG400023605"/>
</dbReference>
<dbReference type="PaxDb" id="4113-PGSC0003DMT400060687"/>
<dbReference type="SUPFAM" id="SSF53098">
    <property type="entry name" value="Ribonuclease H-like"/>
    <property type="match status" value="1"/>
</dbReference>
<reference evidence="3" key="2">
    <citation type="submission" date="2015-06" db="UniProtKB">
        <authorList>
            <consortium name="EnsemblPlants"/>
        </authorList>
    </citation>
    <scope>IDENTIFICATION</scope>
    <source>
        <strain evidence="3">DM1-3 516 R44</strain>
    </source>
</reference>
<dbReference type="InterPro" id="IPR036397">
    <property type="entry name" value="RNaseH_sf"/>
</dbReference>
<dbReference type="PANTHER" id="PTHR33116">
    <property type="entry name" value="REVERSE TRANSCRIPTASE ZINC-BINDING DOMAIN-CONTAINING PROTEIN-RELATED-RELATED"/>
    <property type="match status" value="1"/>
</dbReference>
<dbReference type="PROSITE" id="PS50879">
    <property type="entry name" value="RNASE_H_1"/>
    <property type="match status" value="1"/>
</dbReference>
<evidence type="ECO:0000313" key="4">
    <source>
        <dbReference type="Proteomes" id="UP000011115"/>
    </source>
</evidence>
<sequence length="1358" mass="157133">MLHNYHKFAFVALLEPFQHVRFINRYRRRLKMPKAMHNCNGNIWIFTNHGFDVTVVSDSQQQLTILLQSQSLNSNIYATIVYAKCDASRRMELWDDIYSLANGMSSPWLIGGDFNVVLSGEEKIGGLPVVDSDHEDFRTCIESCELAQVHFKGSPFTWWNGRSGSDCIFERLDRILLNFEMQNIFPHFEVDHLPRTGSDHAPLVLSCEDRRIRFRKPFRFLKFWTEHASFKDVIRQQWDTDCSSNSFLNFKLKIKKVKTALTSWSRETFGDIFQQLIIREEIARIKEKLFEEDPSSEHRSVMQRAKAEYNKYLHFEEVYWQQKAGYEWFVNGDRNTKFFQSLVKGRRQKLKVNRIQNSQGVWLEEEGEISSEAVDHFQKQFTQERDATSFSLLSHIPELISAEDNILLSGSPDSEEVKRAVFKLNGDSASGPDGLTGTFYQVCWDIIGSDIVRMVKDFFVGNTLPKSITHTNLILIPKKDNIQTFSDMRPVSLSNFINKILSRIVHDRLECMLPKLISSNQSGFVKGRSIIENVLLTQEVITDITKRGKPANVVIKLDMAKAYDRVSWFFLMKVLKKMGFSNTLVDIIWRLISNNYYSVLLNGQSHGFFHSTRGMKQGDPLSPALFIISSEVLTRALNSLFDDPRYVGYGMPKWSVNLNHLSYADDTIIFASSHSYSLEKILVTLQEYEKQSGQKVNKEKSFFYLHQNVAAGIAQQVEHSTGMRKGVFPMKYLGCPITHGRKRKEHYSELLNRVKGRIQAWKGKMLSYGGKEVLLSSVLQSTPIYTLSAITPPMCVIKELHRIFARFFWSNKETGRSKHWSAWNKVCFPKQEGGLGFRSMFDVSQAMYAKLWWRFRTQNNLWSNFLWNKYCKKQIPTLVEWKGGSQIWKHMLENREIIEQHLWWEPKGGTSTIWYDNWSTLGPLHLLPLESQTCHPMRDIEEFITTDGWDFEIMKNYVPEYVVNHVTLNLCNVKLSGQSDKPWWTKTSTGKFSVKSAWELLRQREDINDDFNLLWMKGLPFKFSFLTWRIWQGKVPVAVVMHSWNHNISQLCRCCSIPERETIEHLFLKGEIASIVWNYFGRAAGLTGSFVQLKQSVKKWWGASGNTRLNVVFQAAPIVILWFLWKRRNTILHGGSYSVGKVKWEITDTILKLLKERFNWDFGSNNWPLLIASLEGYKANHISKIVRWFPPPTGWLKCNTDGASKGNPGPSSAAFCIRDQNGNFLAAKGVKMIDSTNLVAEARAIREGLMFCKENRLTNVLIETDSLAMVNIIEGRWEIPWSLSLEVNTINELMRIVSARVQHSLWEGNTLADFFTNLVFIFAGGFQYNQFQELPSEVKRIIKLDKVGTPYIRRSSTD</sequence>
<dbReference type="Gene3D" id="3.60.10.10">
    <property type="entry name" value="Endonuclease/exonuclease/phosphatase"/>
    <property type="match status" value="1"/>
</dbReference>
<proteinExistence type="predicted"/>
<dbReference type="Proteomes" id="UP000011115">
    <property type="component" value="Unassembled WGS sequence"/>
</dbReference>
<name>M1C6A1_SOLTU</name>
<dbReference type="InterPro" id="IPR036691">
    <property type="entry name" value="Endo/exonu/phosph_ase_sf"/>
</dbReference>
<dbReference type="InterPro" id="IPR000477">
    <property type="entry name" value="RT_dom"/>
</dbReference>
<evidence type="ECO:0000259" key="1">
    <source>
        <dbReference type="PROSITE" id="PS50878"/>
    </source>
</evidence>
<accession>M1C6A1</accession>
<dbReference type="GO" id="GO:0003676">
    <property type="term" value="F:nucleic acid binding"/>
    <property type="evidence" value="ECO:0007669"/>
    <property type="project" value="InterPro"/>
</dbReference>
<dbReference type="InterPro" id="IPR044730">
    <property type="entry name" value="RNase_H-like_dom_plant"/>
</dbReference>
<dbReference type="InterPro" id="IPR026960">
    <property type="entry name" value="RVT-Znf"/>
</dbReference>
<dbReference type="PANTHER" id="PTHR33116:SF67">
    <property type="entry name" value="REVERSE TRANSCRIPTASE"/>
    <property type="match status" value="1"/>
</dbReference>
<dbReference type="SUPFAM" id="SSF56219">
    <property type="entry name" value="DNase I-like"/>
    <property type="match status" value="1"/>
</dbReference>
<protein>
    <submittedName>
        <fullName evidence="3">Non-LTR retroelement reverse transcriptase</fullName>
    </submittedName>
</protein>
<dbReference type="Pfam" id="PF13966">
    <property type="entry name" value="zf-RVT"/>
    <property type="match status" value="1"/>
</dbReference>
<evidence type="ECO:0000313" key="3">
    <source>
        <dbReference type="EnsemblPlants" id="PGSC0003DMT400060687"/>
    </source>
</evidence>
<feature type="domain" description="Reverse transcriptase" evidence="1">
    <location>
        <begin position="457"/>
        <end position="737"/>
    </location>
</feature>
<dbReference type="InParanoid" id="M1C6A1"/>
<dbReference type="OMA" id="NSANCIM"/>
<dbReference type="CDD" id="cd01650">
    <property type="entry name" value="RT_nLTR_like"/>
    <property type="match status" value="1"/>
</dbReference>
<dbReference type="HOGENOM" id="CLU_000680_33_0_1"/>
<dbReference type="STRING" id="4113.M1C6A1"/>
<organism evidence="3 4">
    <name type="scientific">Solanum tuberosum</name>
    <name type="common">Potato</name>
    <dbReference type="NCBI Taxonomy" id="4113"/>
    <lineage>
        <taxon>Eukaryota</taxon>
        <taxon>Viridiplantae</taxon>
        <taxon>Streptophyta</taxon>
        <taxon>Embryophyta</taxon>
        <taxon>Tracheophyta</taxon>
        <taxon>Spermatophyta</taxon>
        <taxon>Magnoliopsida</taxon>
        <taxon>eudicotyledons</taxon>
        <taxon>Gunneridae</taxon>
        <taxon>Pentapetalae</taxon>
        <taxon>asterids</taxon>
        <taxon>lamiids</taxon>
        <taxon>Solanales</taxon>
        <taxon>Solanaceae</taxon>
        <taxon>Solanoideae</taxon>
        <taxon>Solaneae</taxon>
        <taxon>Solanum</taxon>
    </lineage>
</organism>
<dbReference type="InterPro" id="IPR043502">
    <property type="entry name" value="DNA/RNA_pol_sf"/>
</dbReference>
<dbReference type="GO" id="GO:0004523">
    <property type="term" value="F:RNA-DNA hybrid ribonuclease activity"/>
    <property type="evidence" value="ECO:0007669"/>
    <property type="project" value="InterPro"/>
</dbReference>
<dbReference type="eggNOG" id="KOG1075">
    <property type="taxonomic scope" value="Eukaryota"/>
</dbReference>
<dbReference type="Pfam" id="PF00078">
    <property type="entry name" value="RVT_1"/>
    <property type="match status" value="1"/>
</dbReference>
<keyword evidence="4" id="KW-1185">Reference proteome</keyword>
<dbReference type="InterPro" id="IPR012337">
    <property type="entry name" value="RNaseH-like_sf"/>
</dbReference>
<dbReference type="InterPro" id="IPR002156">
    <property type="entry name" value="RNaseH_domain"/>
</dbReference>
<dbReference type="Gramene" id="PGSC0003DMT400060687">
    <property type="protein sequence ID" value="PGSC0003DMT400060687"/>
    <property type="gene ID" value="PGSC0003DMG400023605"/>
</dbReference>
<evidence type="ECO:0000259" key="2">
    <source>
        <dbReference type="PROSITE" id="PS50879"/>
    </source>
</evidence>